<dbReference type="EMBL" id="JAMDMJ010000029">
    <property type="protein sequence ID" value="MCY9598154.1"/>
    <property type="molecule type" value="Genomic_DNA"/>
</dbReference>
<reference evidence="3 4" key="1">
    <citation type="submission" date="2018-01" db="EMBL/GenBank/DDBJ databases">
        <title>The whole genome sequencing and assembly of Paenibacillus chitinolyticus KCCM 41400 strain.</title>
        <authorList>
            <person name="Kim J.-Y."/>
            <person name="Park M.-K."/>
            <person name="Lee Y.-J."/>
            <person name="Yi H."/>
            <person name="Bahn Y.-S."/>
            <person name="Kim J.F."/>
            <person name="Lee D.-W."/>
        </authorList>
    </citation>
    <scope>NUCLEOTIDE SEQUENCE [LARGE SCALE GENOMIC DNA]</scope>
    <source>
        <strain evidence="3 4">KCCM 41400</strain>
    </source>
</reference>
<dbReference type="GO" id="GO:0004519">
    <property type="term" value="F:endonuclease activity"/>
    <property type="evidence" value="ECO:0007669"/>
    <property type="project" value="UniProtKB-KW"/>
</dbReference>
<dbReference type="OrthoDB" id="1778922at2"/>
<dbReference type="RefSeq" id="WP_053228606.1">
    <property type="nucleotide sequence ID" value="NZ_CP026520.1"/>
</dbReference>
<dbReference type="EMBL" id="CP026520">
    <property type="protein sequence ID" value="QAV19219.1"/>
    <property type="molecule type" value="Genomic_DNA"/>
</dbReference>
<evidence type="ECO:0000259" key="1">
    <source>
        <dbReference type="Pfam" id="PF08722"/>
    </source>
</evidence>
<name>A0A410WXQ4_9BACL</name>
<proteinExistence type="predicted"/>
<evidence type="ECO:0000313" key="4">
    <source>
        <dbReference type="Proteomes" id="UP000288943"/>
    </source>
</evidence>
<dbReference type="Proteomes" id="UP001527202">
    <property type="component" value="Unassembled WGS sequence"/>
</dbReference>
<dbReference type="GO" id="GO:0003676">
    <property type="term" value="F:nucleic acid binding"/>
    <property type="evidence" value="ECO:0007669"/>
    <property type="project" value="InterPro"/>
</dbReference>
<dbReference type="GeneID" id="95376437"/>
<keyword evidence="2" id="KW-0540">Nuclease</keyword>
<evidence type="ECO:0000313" key="5">
    <source>
        <dbReference type="Proteomes" id="UP001527202"/>
    </source>
</evidence>
<protein>
    <submittedName>
        <fullName evidence="2">TnsA endonuclease N-terminal domain-containing protein</fullName>
    </submittedName>
</protein>
<keyword evidence="2" id="KW-0378">Hydrolase</keyword>
<evidence type="ECO:0000313" key="3">
    <source>
        <dbReference type="EMBL" id="QAV19219.1"/>
    </source>
</evidence>
<reference evidence="2 5" key="2">
    <citation type="submission" date="2022-05" db="EMBL/GenBank/DDBJ databases">
        <title>Genome Sequencing of Bee-Associated Microbes.</title>
        <authorList>
            <person name="Dunlap C."/>
        </authorList>
    </citation>
    <scope>NUCLEOTIDE SEQUENCE [LARGE SCALE GENOMIC DNA]</scope>
    <source>
        <strain evidence="2 5">NRRL B-23120</strain>
    </source>
</reference>
<feature type="domain" description="TnsA endonuclease N-terminal" evidence="1">
    <location>
        <begin position="54"/>
        <end position="135"/>
    </location>
</feature>
<dbReference type="Proteomes" id="UP000288943">
    <property type="component" value="Chromosome"/>
</dbReference>
<evidence type="ECO:0000313" key="2">
    <source>
        <dbReference type="EMBL" id="MCY9598154.1"/>
    </source>
</evidence>
<keyword evidence="5" id="KW-1185">Reference proteome</keyword>
<dbReference type="InterPro" id="IPR011856">
    <property type="entry name" value="tRNA_endonuc-like_dom_sf"/>
</dbReference>
<dbReference type="AlphaFoldDB" id="A0A410WXQ4"/>
<keyword evidence="2" id="KW-0255">Endonuclease</keyword>
<dbReference type="KEGG" id="pchi:PC41400_16630"/>
<organism evidence="3 4">
    <name type="scientific">Paenibacillus chitinolyticus</name>
    <dbReference type="NCBI Taxonomy" id="79263"/>
    <lineage>
        <taxon>Bacteria</taxon>
        <taxon>Bacillati</taxon>
        <taxon>Bacillota</taxon>
        <taxon>Bacilli</taxon>
        <taxon>Bacillales</taxon>
        <taxon>Paenibacillaceae</taxon>
        <taxon>Paenibacillus</taxon>
    </lineage>
</organism>
<dbReference type="Pfam" id="PF08722">
    <property type="entry name" value="Tn7_TnsA-like_N"/>
    <property type="match status" value="1"/>
</dbReference>
<gene>
    <name evidence="2" type="ORF">M5X16_20615</name>
    <name evidence="3" type="ORF">PC41400_16630</name>
</gene>
<dbReference type="InterPro" id="IPR014833">
    <property type="entry name" value="TnsA_N"/>
</dbReference>
<dbReference type="Gene3D" id="3.40.1350.10">
    <property type="match status" value="1"/>
</dbReference>
<sequence>MFDLQKPKYKPIVLPRNKKYGNNCWLASGPKVGQRDVVLYSDLEFDHWVTVETNPNVLTYCEQPLEISYTLNGKLHSTIFDMWILMKDGTERFVEIKYEKDLKPDGRSYIRTKRQITTQKEWCEQNGLQHEVITEKDIRAGRFSIDNKLKMLLNYINHDKPASVDLVKNYMTKQKKAVGDICTQLKGKCSTYEVLLACQWMCYSGIASADLKEQIWGNKMEVWSLE</sequence>
<accession>A0A410WXQ4</accession>